<dbReference type="InterPro" id="IPR050833">
    <property type="entry name" value="Poly_Biosynth_Transport"/>
</dbReference>
<dbReference type="GO" id="GO:0005886">
    <property type="term" value="C:plasma membrane"/>
    <property type="evidence" value="ECO:0007669"/>
    <property type="project" value="UniProtKB-SubCell"/>
</dbReference>
<reference evidence="7 8" key="1">
    <citation type="submission" date="2018-07" db="EMBL/GenBank/DDBJ databases">
        <title>Genomic Encyclopedia of Type Strains, Phase III (KMG-III): the genomes of soil and plant-associated and newly described type strains.</title>
        <authorList>
            <person name="Whitman W."/>
        </authorList>
    </citation>
    <scope>NUCLEOTIDE SEQUENCE [LARGE SCALE GENOMIC DNA]</scope>
    <source>
        <strain evidence="7 8">CECT 7506</strain>
    </source>
</reference>
<dbReference type="RefSeq" id="WP_114383545.1">
    <property type="nucleotide sequence ID" value="NZ_QPJD01000020.1"/>
</dbReference>
<feature type="transmembrane region" description="Helical" evidence="6">
    <location>
        <begin position="402"/>
        <end position="420"/>
    </location>
</feature>
<feature type="transmembrane region" description="Helical" evidence="6">
    <location>
        <begin position="161"/>
        <end position="180"/>
    </location>
</feature>
<organism evidence="7 8">
    <name type="scientific">Paenibacillus prosopidis</name>
    <dbReference type="NCBI Taxonomy" id="630520"/>
    <lineage>
        <taxon>Bacteria</taxon>
        <taxon>Bacillati</taxon>
        <taxon>Bacillota</taxon>
        <taxon>Bacilli</taxon>
        <taxon>Bacillales</taxon>
        <taxon>Paenibacillaceae</taxon>
        <taxon>Paenibacillus</taxon>
    </lineage>
</organism>
<dbReference type="PIRSF" id="PIRSF038958">
    <property type="entry name" value="PG_synth_SpoVB"/>
    <property type="match status" value="1"/>
</dbReference>
<feature type="transmembrane region" description="Helical" evidence="6">
    <location>
        <begin position="186"/>
        <end position="207"/>
    </location>
</feature>
<feature type="transmembrane region" description="Helical" evidence="6">
    <location>
        <begin position="243"/>
        <end position="263"/>
    </location>
</feature>
<dbReference type="OrthoDB" id="9775950at2"/>
<feature type="transmembrane region" description="Helical" evidence="6">
    <location>
        <begin position="119"/>
        <end position="140"/>
    </location>
</feature>
<sequence>MLKKDSLIKGTLILTAAALTARLLGLFQRIPLDYMLGPDGQAAFNAANTIYLLLLTIATGGIPVTISKMISQRYALGRPDEAKRIYKAALLFGAVTGLLLAVAMFGFAPLYGRISKEPYTVLSLQAIAPALLLFPVIAMTRGYFQGRQIMAAGGISQIVEQILRIIGGIGLALIVLGWGWGDEWGAAAIAIGSVFGSIGALSVMLWFGRKLKKQDHSERSGSPNTAIKAEGSQLPFRSIYREIFRMSIPAVVTAMTIQFVYFFDMSLFNRLTQSFYSKELADIVLANYSTKAMALAGIPPILAIALGASIIPVISSAYSLKNMSEVQRQSSLVMRIVCFTGVPVALLLTVAAYSVTGLLFKTPSGSGAVALLTAGTIFQITMMTTNSILYGLDNPKLPMNHTFIGLGLKVIASILLAPLLGVYGLIIGSSICFIVVTLLNVRKINNEVKLNVLGRRWLPYMAAVVVPALAGWGAEYGMLAVTETWANKLSYFAAAAVTALVVGGLYVILLAALRVVTPEDVRSFPGPLRKPLTLILKPFYRKAN</sequence>
<protein>
    <submittedName>
        <fullName evidence="7">Stage V sporulation protein B</fullName>
    </submittedName>
</protein>
<feature type="transmembrane region" description="Helical" evidence="6">
    <location>
        <begin position="332"/>
        <end position="355"/>
    </location>
</feature>
<feature type="transmembrane region" description="Helical" evidence="6">
    <location>
        <begin position="298"/>
        <end position="320"/>
    </location>
</feature>
<keyword evidence="8" id="KW-1185">Reference proteome</keyword>
<evidence type="ECO:0000313" key="8">
    <source>
        <dbReference type="Proteomes" id="UP000252415"/>
    </source>
</evidence>
<feature type="transmembrane region" description="Helical" evidence="6">
    <location>
        <begin position="426"/>
        <end position="445"/>
    </location>
</feature>
<dbReference type="InterPro" id="IPR024923">
    <property type="entry name" value="PG_synth_SpoVB"/>
</dbReference>
<dbReference type="Proteomes" id="UP000252415">
    <property type="component" value="Unassembled WGS sequence"/>
</dbReference>
<evidence type="ECO:0000313" key="7">
    <source>
        <dbReference type="EMBL" id="RCW41967.1"/>
    </source>
</evidence>
<name>A0A368VKJ7_9BACL</name>
<dbReference type="CDD" id="cd13124">
    <property type="entry name" value="MATE_SpoVB_like"/>
    <property type="match status" value="1"/>
</dbReference>
<evidence type="ECO:0000256" key="1">
    <source>
        <dbReference type="ARBA" id="ARBA00004651"/>
    </source>
</evidence>
<evidence type="ECO:0000256" key="6">
    <source>
        <dbReference type="SAM" id="Phobius"/>
    </source>
</evidence>
<comment type="subcellular location">
    <subcellularLocation>
        <location evidence="1">Cell membrane</location>
        <topology evidence="1">Multi-pass membrane protein</topology>
    </subcellularLocation>
</comment>
<keyword evidence="5 6" id="KW-0472">Membrane</keyword>
<comment type="caution">
    <text evidence="7">The sequence shown here is derived from an EMBL/GenBank/DDBJ whole genome shotgun (WGS) entry which is preliminary data.</text>
</comment>
<accession>A0A368VKJ7</accession>
<feature type="transmembrane region" description="Helical" evidence="6">
    <location>
        <begin position="491"/>
        <end position="513"/>
    </location>
</feature>
<keyword evidence="4 6" id="KW-1133">Transmembrane helix</keyword>
<feature type="transmembrane region" description="Helical" evidence="6">
    <location>
        <begin position="49"/>
        <end position="67"/>
    </location>
</feature>
<dbReference type="PANTHER" id="PTHR30250">
    <property type="entry name" value="PST FAMILY PREDICTED COLANIC ACID TRANSPORTER"/>
    <property type="match status" value="1"/>
</dbReference>
<dbReference type="PANTHER" id="PTHR30250:SF21">
    <property type="entry name" value="LIPID II FLIPPASE MURJ"/>
    <property type="match status" value="1"/>
</dbReference>
<feature type="transmembrane region" description="Helical" evidence="6">
    <location>
        <begin position="88"/>
        <end position="107"/>
    </location>
</feature>
<gene>
    <name evidence="7" type="ORF">DFP97_120104</name>
</gene>
<proteinExistence type="predicted"/>
<evidence type="ECO:0000256" key="3">
    <source>
        <dbReference type="ARBA" id="ARBA00022692"/>
    </source>
</evidence>
<evidence type="ECO:0000256" key="2">
    <source>
        <dbReference type="ARBA" id="ARBA00022475"/>
    </source>
</evidence>
<dbReference type="AlphaFoldDB" id="A0A368VKJ7"/>
<dbReference type="Pfam" id="PF01943">
    <property type="entry name" value="Polysacc_synt"/>
    <property type="match status" value="1"/>
</dbReference>
<evidence type="ECO:0000256" key="5">
    <source>
        <dbReference type="ARBA" id="ARBA00023136"/>
    </source>
</evidence>
<evidence type="ECO:0000256" key="4">
    <source>
        <dbReference type="ARBA" id="ARBA00022989"/>
    </source>
</evidence>
<dbReference type="InterPro" id="IPR002797">
    <property type="entry name" value="Polysacc_synth"/>
</dbReference>
<feature type="transmembrane region" description="Helical" evidence="6">
    <location>
        <begin position="457"/>
        <end position="479"/>
    </location>
</feature>
<keyword evidence="2" id="KW-1003">Cell membrane</keyword>
<feature type="transmembrane region" description="Helical" evidence="6">
    <location>
        <begin position="367"/>
        <end position="390"/>
    </location>
</feature>
<dbReference type="EMBL" id="QPJD01000020">
    <property type="protein sequence ID" value="RCW41967.1"/>
    <property type="molecule type" value="Genomic_DNA"/>
</dbReference>
<keyword evidence="3 6" id="KW-0812">Transmembrane</keyword>